<gene>
    <name evidence="1" type="ORF">LCGC14_2411970</name>
</gene>
<dbReference type="AlphaFoldDB" id="A0A0F9E4E7"/>
<reference evidence="1" key="1">
    <citation type="journal article" date="2015" name="Nature">
        <title>Complex archaea that bridge the gap between prokaryotes and eukaryotes.</title>
        <authorList>
            <person name="Spang A."/>
            <person name="Saw J.H."/>
            <person name="Jorgensen S.L."/>
            <person name="Zaremba-Niedzwiedzka K."/>
            <person name="Martijn J."/>
            <person name="Lind A.E."/>
            <person name="van Eijk R."/>
            <person name="Schleper C."/>
            <person name="Guy L."/>
            <person name="Ettema T.J."/>
        </authorList>
    </citation>
    <scope>NUCLEOTIDE SEQUENCE</scope>
</reference>
<name>A0A0F9E4E7_9ZZZZ</name>
<dbReference type="EMBL" id="LAZR01036461">
    <property type="protein sequence ID" value="KKL24771.1"/>
    <property type="molecule type" value="Genomic_DNA"/>
</dbReference>
<accession>A0A0F9E4E7</accession>
<protein>
    <submittedName>
        <fullName evidence="1">Uncharacterized protein</fullName>
    </submittedName>
</protein>
<proteinExistence type="predicted"/>
<sequence>MGAVISKLIYKINVIGGWNKGESYDCESLKQRKYGKN</sequence>
<comment type="caution">
    <text evidence="1">The sequence shown here is derived from an EMBL/GenBank/DDBJ whole genome shotgun (WGS) entry which is preliminary data.</text>
</comment>
<organism evidence="1">
    <name type="scientific">marine sediment metagenome</name>
    <dbReference type="NCBI Taxonomy" id="412755"/>
    <lineage>
        <taxon>unclassified sequences</taxon>
        <taxon>metagenomes</taxon>
        <taxon>ecological metagenomes</taxon>
    </lineage>
</organism>
<evidence type="ECO:0000313" key="1">
    <source>
        <dbReference type="EMBL" id="KKL24771.1"/>
    </source>
</evidence>